<dbReference type="PANTHER" id="PTHR30386">
    <property type="entry name" value="MEMBRANE FUSION SUBUNIT OF EMRAB-TOLC MULTIDRUG EFFLUX PUMP"/>
    <property type="match status" value="1"/>
</dbReference>
<dbReference type="EMBL" id="JALJEJ010000003">
    <property type="protein sequence ID" value="MCJ8209581.1"/>
    <property type="molecule type" value="Genomic_DNA"/>
</dbReference>
<dbReference type="RefSeq" id="WP_245129417.1">
    <property type="nucleotide sequence ID" value="NZ_JALJEJ010000003.1"/>
</dbReference>
<dbReference type="Proteomes" id="UP001139450">
    <property type="component" value="Unassembled WGS sequence"/>
</dbReference>
<feature type="coiled-coil region" evidence="1">
    <location>
        <begin position="144"/>
        <end position="171"/>
    </location>
</feature>
<dbReference type="SUPFAM" id="SSF56954">
    <property type="entry name" value="Outer membrane efflux proteins (OEP)"/>
    <property type="match status" value="1"/>
</dbReference>
<reference evidence="3" key="1">
    <citation type="submission" date="2022-04" db="EMBL/GenBank/DDBJ databases">
        <title>Mucilaginibacter sp. RS28 isolated from freshwater.</title>
        <authorList>
            <person name="Ko S.-R."/>
        </authorList>
    </citation>
    <scope>NUCLEOTIDE SEQUENCE</scope>
    <source>
        <strain evidence="3">RS28</strain>
    </source>
</reference>
<sequence>MFLEKNLDSETVSRYRSFELALRNSHSPKRIRWFVIVLVILIIVLFLPWTQNIRSKGVVSAIDPQQRPQEVVSIIPGRIVKWYVKDGNWVKKGDTLVQIAEVKDDYLDPELTQRTAEQLKAKTEAAAFYRDKASTADKQMAAIEQSLRLKLEQLRNKLKQYTLQVQSDSNAMAAANNQFKISDAQLKRQKELYNAGLKSLTDLEQKQQYYQDAQAKKIGSENKYYNSRNELINIRLELSAVEQDYTEKLSKTNGERFTALSQVSTSEGEAAKLRNQLSNYRTRSGYRYIVAPQSGQVLQSIKAGIGEILKDGEKLLNIVPQDFSKAVEISVEPNDLPLIQNGQIVRLQFDGFPAIVFSGWPSASYGLFTGRVAVVDNSIDATGKFKVWVKPDESSKPWPQNVRYGTGCKAIALLNNVPIWYELWRQINGFPADFYKPEAANKDKDAEKKKK</sequence>
<feature type="transmembrane region" description="Helical" evidence="2">
    <location>
        <begin position="31"/>
        <end position="49"/>
    </location>
</feature>
<name>A0A9X2B8L3_9SPHI</name>
<keyword evidence="2" id="KW-0472">Membrane</keyword>
<evidence type="ECO:0000256" key="1">
    <source>
        <dbReference type="SAM" id="Coils"/>
    </source>
</evidence>
<proteinExistence type="predicted"/>
<comment type="caution">
    <text evidence="3">The sequence shown here is derived from an EMBL/GenBank/DDBJ whole genome shotgun (WGS) entry which is preliminary data.</text>
</comment>
<keyword evidence="2" id="KW-0812">Transmembrane</keyword>
<evidence type="ECO:0000313" key="3">
    <source>
        <dbReference type="EMBL" id="MCJ8209581.1"/>
    </source>
</evidence>
<gene>
    <name evidence="3" type="ORF">MUY27_07660</name>
</gene>
<dbReference type="InterPro" id="IPR011053">
    <property type="entry name" value="Single_hybrid_motif"/>
</dbReference>
<accession>A0A9X2B8L3</accession>
<protein>
    <submittedName>
        <fullName evidence="3">HlyD family secretion protein</fullName>
    </submittedName>
</protein>
<keyword evidence="2" id="KW-1133">Transmembrane helix</keyword>
<dbReference type="Gene3D" id="2.40.50.100">
    <property type="match status" value="1"/>
</dbReference>
<dbReference type="SUPFAM" id="SSF51230">
    <property type="entry name" value="Single hybrid motif"/>
    <property type="match status" value="1"/>
</dbReference>
<dbReference type="PRINTS" id="PR01490">
    <property type="entry name" value="RTXTOXIND"/>
</dbReference>
<dbReference type="AlphaFoldDB" id="A0A9X2B8L3"/>
<keyword evidence="4" id="KW-1185">Reference proteome</keyword>
<keyword evidence="1" id="KW-0175">Coiled coil</keyword>
<evidence type="ECO:0000256" key="2">
    <source>
        <dbReference type="SAM" id="Phobius"/>
    </source>
</evidence>
<evidence type="ECO:0000313" key="4">
    <source>
        <dbReference type="Proteomes" id="UP001139450"/>
    </source>
</evidence>
<dbReference type="InterPro" id="IPR050739">
    <property type="entry name" value="MFP"/>
</dbReference>
<organism evidence="3 4">
    <name type="scientific">Mucilaginibacter straminoryzae</name>
    <dbReference type="NCBI Taxonomy" id="2932774"/>
    <lineage>
        <taxon>Bacteria</taxon>
        <taxon>Pseudomonadati</taxon>
        <taxon>Bacteroidota</taxon>
        <taxon>Sphingobacteriia</taxon>
        <taxon>Sphingobacteriales</taxon>
        <taxon>Sphingobacteriaceae</taxon>
        <taxon>Mucilaginibacter</taxon>
    </lineage>
</organism>
<dbReference type="GO" id="GO:0015562">
    <property type="term" value="F:efflux transmembrane transporter activity"/>
    <property type="evidence" value="ECO:0007669"/>
    <property type="project" value="InterPro"/>
</dbReference>